<reference evidence="2" key="1">
    <citation type="submission" date="2023-10" db="EMBL/GenBank/DDBJ databases">
        <authorList>
            <person name="Chen Y."/>
            <person name="Shah S."/>
            <person name="Dougan E. K."/>
            <person name="Thang M."/>
            <person name="Chan C."/>
        </authorList>
    </citation>
    <scope>NUCLEOTIDE SEQUENCE [LARGE SCALE GENOMIC DNA]</scope>
</reference>
<feature type="compositionally biased region" description="Low complexity" evidence="1">
    <location>
        <begin position="478"/>
        <end position="497"/>
    </location>
</feature>
<dbReference type="EMBL" id="CAUYUJ010014469">
    <property type="protein sequence ID" value="CAK0841604.1"/>
    <property type="molecule type" value="Genomic_DNA"/>
</dbReference>
<feature type="region of interest" description="Disordered" evidence="1">
    <location>
        <begin position="277"/>
        <end position="415"/>
    </location>
</feature>
<feature type="compositionally biased region" description="Low complexity" evidence="1">
    <location>
        <begin position="314"/>
        <end position="330"/>
    </location>
</feature>
<feature type="compositionally biased region" description="Low complexity" evidence="1">
    <location>
        <begin position="32"/>
        <end position="45"/>
    </location>
</feature>
<feature type="compositionally biased region" description="Basic residues" evidence="1">
    <location>
        <begin position="54"/>
        <end position="66"/>
    </location>
</feature>
<comment type="caution">
    <text evidence="2">The sequence shown here is derived from an EMBL/GenBank/DDBJ whole genome shotgun (WGS) entry which is preliminary data.</text>
</comment>
<feature type="region of interest" description="Disordered" evidence="1">
    <location>
        <begin position="441"/>
        <end position="505"/>
    </location>
</feature>
<gene>
    <name evidence="2" type="ORF">PCOR1329_LOCUS36767</name>
</gene>
<feature type="region of interest" description="Disordered" evidence="1">
    <location>
        <begin position="107"/>
        <end position="179"/>
    </location>
</feature>
<protein>
    <submittedName>
        <fullName evidence="2">Uncharacterized protein</fullName>
    </submittedName>
</protein>
<dbReference type="Proteomes" id="UP001189429">
    <property type="component" value="Unassembled WGS sequence"/>
</dbReference>
<name>A0ABN9T909_9DINO</name>
<proteinExistence type="predicted"/>
<sequence length="505" mass="51426">MRTPSCCERNDEGKAYQFTKMWQGRGRGGTQPSGQRQRRGVPGPRGLAGAGGGRRPKGGGGRRQRQRGPDQLVLRGCVRVGLQVRIQVCIQVGLQELEFQQLIRGSLQGRRRRTAGRRRGPRAASAGDGRARGAAAAAGGGRGRGGTAGVRGWRARGSAAARGGRASPRGSVAPGAVEGPAELSEQGAAAAAEPLVARYRVVSAGTLPELPVSSGPSRKSATLAQLSMFSEVEVVEVAEQTDGGRRRARIRSPAGWITLDNVNTGTVFAERIDDEVRASQEAEREAPHSEPREGARPAAGDAERREAPAVASVEGTAASAPPGGEAGSATDVAAAEEECSRGPNGPLPADAADAPKAQSPAEAAEGAAVSAPLSGARSGGEADEGLSSPSRPLVAGAAGAPEPPPRSPAAEAVKGLNPKGLAARNLLNGIRSGQVSEIIDAAEAEEAHSAEAGDAGRAPRTSSEEEEENIVPEGLLQAPAEIAASEVEAASSGAASAMNRKTNER</sequence>
<keyword evidence="3" id="KW-1185">Reference proteome</keyword>
<evidence type="ECO:0000313" key="2">
    <source>
        <dbReference type="EMBL" id="CAK0841604.1"/>
    </source>
</evidence>
<feature type="compositionally biased region" description="Low complexity" evidence="1">
    <location>
        <begin position="150"/>
        <end position="171"/>
    </location>
</feature>
<evidence type="ECO:0000313" key="3">
    <source>
        <dbReference type="Proteomes" id="UP001189429"/>
    </source>
</evidence>
<evidence type="ECO:0000256" key="1">
    <source>
        <dbReference type="SAM" id="MobiDB-lite"/>
    </source>
</evidence>
<feature type="compositionally biased region" description="Low complexity" evidence="1">
    <location>
        <begin position="122"/>
        <end position="137"/>
    </location>
</feature>
<feature type="region of interest" description="Disordered" evidence="1">
    <location>
        <begin position="17"/>
        <end position="68"/>
    </location>
</feature>
<accession>A0ABN9T909</accession>
<feature type="compositionally biased region" description="Basic residues" evidence="1">
    <location>
        <begin position="109"/>
        <end position="121"/>
    </location>
</feature>
<organism evidence="2 3">
    <name type="scientific">Prorocentrum cordatum</name>
    <dbReference type="NCBI Taxonomy" id="2364126"/>
    <lineage>
        <taxon>Eukaryota</taxon>
        <taxon>Sar</taxon>
        <taxon>Alveolata</taxon>
        <taxon>Dinophyceae</taxon>
        <taxon>Prorocentrales</taxon>
        <taxon>Prorocentraceae</taxon>
        <taxon>Prorocentrum</taxon>
    </lineage>
</organism>
<feature type="compositionally biased region" description="Gly residues" evidence="1">
    <location>
        <begin position="138"/>
        <end position="149"/>
    </location>
</feature>
<feature type="compositionally biased region" description="Low complexity" evidence="1">
    <location>
        <begin position="343"/>
        <end position="372"/>
    </location>
</feature>
<feature type="compositionally biased region" description="Basic and acidic residues" evidence="1">
    <location>
        <begin position="277"/>
        <end position="307"/>
    </location>
</feature>